<dbReference type="CDD" id="cd13777">
    <property type="entry name" value="Aar2_N"/>
    <property type="match status" value="1"/>
</dbReference>
<dbReference type="HOGENOM" id="CLU_024943_2_0_1"/>
<reference evidence="5 6" key="1">
    <citation type="submission" date="2015-01" db="EMBL/GenBank/DDBJ databases">
        <title>The Genome Sequence of Capronia semiimmersa CBS27337.</title>
        <authorList>
            <consortium name="The Broad Institute Genomics Platform"/>
            <person name="Cuomo C."/>
            <person name="de Hoog S."/>
            <person name="Gorbushina A."/>
            <person name="Stielow B."/>
            <person name="Teixiera M."/>
            <person name="Abouelleil A."/>
            <person name="Chapman S.B."/>
            <person name="Priest M."/>
            <person name="Young S.K."/>
            <person name="Wortman J."/>
            <person name="Nusbaum C."/>
            <person name="Birren B."/>
        </authorList>
    </citation>
    <scope>NUCLEOTIDE SEQUENCE [LARGE SCALE GENOMIC DNA]</scope>
    <source>
        <strain evidence="5 6">CBS 27337</strain>
    </source>
</reference>
<organism evidence="5 6">
    <name type="scientific">Phialophora macrospora</name>
    <dbReference type="NCBI Taxonomy" id="1851006"/>
    <lineage>
        <taxon>Eukaryota</taxon>
        <taxon>Fungi</taxon>
        <taxon>Dikarya</taxon>
        <taxon>Ascomycota</taxon>
        <taxon>Pezizomycotina</taxon>
        <taxon>Eurotiomycetes</taxon>
        <taxon>Chaetothyriomycetidae</taxon>
        <taxon>Chaetothyriales</taxon>
        <taxon>Herpotrichiellaceae</taxon>
        <taxon>Phialophora</taxon>
    </lineage>
</organism>
<evidence type="ECO:0000313" key="6">
    <source>
        <dbReference type="Proteomes" id="UP000054266"/>
    </source>
</evidence>
<dbReference type="Gene3D" id="2.60.34.20">
    <property type="match status" value="1"/>
</dbReference>
<proteinExistence type="inferred from homology"/>
<name>A0A0D2DX72_9EURO</name>
<sequence length="406" mass="45271">MASTFIILSLPPKTFVGLDLLSFNSSPNFLGVTKLPSGLHFLYTGTDASLSIRHGRWLKLGATAETHVLRWNGDTESLDLVDPQDPSAQNATALASNGRGLVDYAALQKATSHLAARGDEPEDADDGETLRSPDEEPAESTDWPGMTAHISPSLFNRVLSPDWLVSSVSSAPADTEAVPGLSHLEASNVLDQLPLNLLSINLKQTWAEGDIGRTRTDRARDRSWYLAHLIESVTPEGKDRVFGAREILGELQFCFLMVLTLANYSCLEQWKRLLSVFFTCRMALDEVEEYFVQVLKVLRLQVRHVEDVEGGLFDLRDENASSWLRSLWAKFRAVVDEAAKGEREMLKKEVADLQKLFEDKYGWQSERDLLKRGMLELEDGEQIEVTMAGVDEEEETGEYAPVVVET</sequence>
<accession>A0A0D2DX72</accession>
<dbReference type="InterPro" id="IPR033648">
    <property type="entry name" value="AAR2_C"/>
</dbReference>
<comment type="similarity">
    <text evidence="1">Belongs to the AAR2 family.</text>
</comment>
<feature type="domain" description="AAR2 N-terminal" evidence="4">
    <location>
        <begin position="3"/>
        <end position="159"/>
    </location>
</feature>
<evidence type="ECO:0000256" key="2">
    <source>
        <dbReference type="SAM" id="MobiDB-lite"/>
    </source>
</evidence>
<dbReference type="Gene3D" id="1.25.40.550">
    <property type="entry name" value="Aar2, C-terminal domain-like"/>
    <property type="match status" value="1"/>
</dbReference>
<dbReference type="PANTHER" id="PTHR12689">
    <property type="entry name" value="A1 CISTRON SPLICING FACTOR AAR2-RELATED"/>
    <property type="match status" value="1"/>
</dbReference>
<dbReference type="InterPro" id="IPR007946">
    <property type="entry name" value="AAR2"/>
</dbReference>
<gene>
    <name evidence="5" type="ORF">PV04_06012</name>
</gene>
<dbReference type="Proteomes" id="UP000054266">
    <property type="component" value="Unassembled WGS sequence"/>
</dbReference>
<evidence type="ECO:0000259" key="4">
    <source>
        <dbReference type="Pfam" id="PF20981"/>
    </source>
</evidence>
<dbReference type="GO" id="GO:0000244">
    <property type="term" value="P:spliceosomal tri-snRNP complex assembly"/>
    <property type="evidence" value="ECO:0007669"/>
    <property type="project" value="TreeGrafter"/>
</dbReference>
<dbReference type="InterPro" id="IPR038516">
    <property type="entry name" value="AAR2_N_sf"/>
</dbReference>
<evidence type="ECO:0000259" key="3">
    <source>
        <dbReference type="Pfam" id="PF05282"/>
    </source>
</evidence>
<keyword evidence="6" id="KW-1185">Reference proteome</keyword>
<dbReference type="AlphaFoldDB" id="A0A0D2DX72"/>
<protein>
    <submittedName>
        <fullName evidence="5">Uncharacterized protein</fullName>
    </submittedName>
</protein>
<dbReference type="InterPro" id="IPR033647">
    <property type="entry name" value="Aar2_N"/>
</dbReference>
<dbReference type="PANTHER" id="PTHR12689:SF4">
    <property type="entry name" value="PROTEIN AAR2 HOMOLOG"/>
    <property type="match status" value="1"/>
</dbReference>
<dbReference type="Pfam" id="PF20981">
    <property type="entry name" value="AAR2_1st"/>
    <property type="match status" value="1"/>
</dbReference>
<dbReference type="Pfam" id="PF05282">
    <property type="entry name" value="AAR2"/>
    <property type="match status" value="1"/>
</dbReference>
<dbReference type="CDD" id="cd13778">
    <property type="entry name" value="Aar2_C"/>
    <property type="match status" value="1"/>
</dbReference>
<dbReference type="InterPro" id="IPR038514">
    <property type="entry name" value="AAR2_C_sf"/>
</dbReference>
<dbReference type="EMBL" id="KN846959">
    <property type="protein sequence ID" value="KIW66707.1"/>
    <property type="molecule type" value="Genomic_DNA"/>
</dbReference>
<dbReference type="STRING" id="5601.A0A0D2DX72"/>
<feature type="region of interest" description="Disordered" evidence="2">
    <location>
        <begin position="113"/>
        <end position="147"/>
    </location>
</feature>
<evidence type="ECO:0000313" key="5">
    <source>
        <dbReference type="EMBL" id="KIW66707.1"/>
    </source>
</evidence>
<evidence type="ECO:0000256" key="1">
    <source>
        <dbReference type="ARBA" id="ARBA00006281"/>
    </source>
</evidence>
<feature type="domain" description="AAR2 C-terminal" evidence="3">
    <location>
        <begin position="198"/>
        <end position="364"/>
    </location>
</feature>